<dbReference type="Gene3D" id="2.40.50.840">
    <property type="match status" value="1"/>
</dbReference>
<dbReference type="InterPro" id="IPR040771">
    <property type="entry name" value="TLP1_add_C"/>
</dbReference>
<dbReference type="PANTHER" id="PTHR18919:SF139">
    <property type="entry name" value="THIOLASE-LIKE PROTEIN TYPE 1 ADDITIONAL C-TERMINAL DOMAIN-CONTAINING PROTEIN"/>
    <property type="match status" value="1"/>
</dbReference>
<reference evidence="5 6" key="1">
    <citation type="submission" date="2020-08" db="EMBL/GenBank/DDBJ databases">
        <title>Genomic Encyclopedia of Type Strains, Phase IV (KMG-IV): sequencing the most valuable type-strain genomes for metagenomic binning, comparative biology and taxonomic classification.</title>
        <authorList>
            <person name="Goeker M."/>
        </authorList>
    </citation>
    <scope>NUCLEOTIDE SEQUENCE [LARGE SCALE GENOMIC DNA]</scope>
    <source>
        <strain evidence="5 6">DSM 29781</strain>
    </source>
</reference>
<evidence type="ECO:0000313" key="5">
    <source>
        <dbReference type="EMBL" id="MBB5271502.1"/>
    </source>
</evidence>
<organism evidence="5 6">
    <name type="scientific">Quisquiliibacterium transsilvanicum</name>
    <dbReference type="NCBI Taxonomy" id="1549638"/>
    <lineage>
        <taxon>Bacteria</taxon>
        <taxon>Pseudomonadati</taxon>
        <taxon>Pseudomonadota</taxon>
        <taxon>Betaproteobacteria</taxon>
        <taxon>Burkholderiales</taxon>
        <taxon>Burkholderiaceae</taxon>
        <taxon>Quisquiliibacterium</taxon>
    </lineage>
</organism>
<dbReference type="GO" id="GO:0003985">
    <property type="term" value="F:acetyl-CoA C-acetyltransferase activity"/>
    <property type="evidence" value="ECO:0007669"/>
    <property type="project" value="UniProtKB-EC"/>
</dbReference>
<evidence type="ECO:0000256" key="1">
    <source>
        <dbReference type="ARBA" id="ARBA00010982"/>
    </source>
</evidence>
<proteinExistence type="inferred from homology"/>
<name>A0A7W8HG67_9BURK</name>
<dbReference type="Proteomes" id="UP000532440">
    <property type="component" value="Unassembled WGS sequence"/>
</dbReference>
<comment type="similarity">
    <text evidence="1">Belongs to the thiolase-like superfamily. Thiolase family.</text>
</comment>
<dbReference type="EMBL" id="JACHGB010000003">
    <property type="protein sequence ID" value="MBB5271502.1"/>
    <property type="molecule type" value="Genomic_DNA"/>
</dbReference>
<feature type="domain" description="Thiolase-like protein type 1 additional C-terminal" evidence="4">
    <location>
        <begin position="431"/>
        <end position="509"/>
    </location>
</feature>
<keyword evidence="3 5" id="KW-0012">Acyltransferase</keyword>
<evidence type="ECO:0000256" key="3">
    <source>
        <dbReference type="ARBA" id="ARBA00023315"/>
    </source>
</evidence>
<dbReference type="InterPro" id="IPR016039">
    <property type="entry name" value="Thiolase-like"/>
</dbReference>
<evidence type="ECO:0000259" key="4">
    <source>
        <dbReference type="Pfam" id="PF18313"/>
    </source>
</evidence>
<dbReference type="SUPFAM" id="SSF53901">
    <property type="entry name" value="Thiolase-like"/>
    <property type="match status" value="1"/>
</dbReference>
<evidence type="ECO:0000256" key="2">
    <source>
        <dbReference type="ARBA" id="ARBA00022679"/>
    </source>
</evidence>
<sequence>MPSKAIDPRTPVLVGCGQITDTQSAPSSARSPSAFVAEAARLALADARPSAGAQALASRLESVSVMRYFSDSSPRFVQPHGRSSNPPKTVARLLGAAAAREFVYTEVGGNMPQYLVNENAERIARGELDAALIAGGELLRSAQLAQRQGLTLDWRDDPGGEPMSKGDTRLGWSEEEARHNLRAAIWMYPLLENAVRGDRGATPEEHLRSMARLFARFAAVARDNPLATRREGYDAQTLARIDAKNRYIAWPYPRLMNSNAFVDQSSALIMTSSALADELGIPQDRRVYLHGCADAADIWTVTERAELHRSPAIRGCSKLALSMAGIGLADVAAFDIYSCFPSAVEVACRETGLAEDDPRGLTVTGGLPYFGGPGNNYVTHSIAQMMDTVRARPGSYGMVTANGSYLTKHSAGIYSTLPNQGRWEREDPDRLQAEIDAGPSVRVETAPQGPAVIETYTITYTGETPSGGFVFGRLPDGARFVATVPAEPGLLARMVSQDQLGRPGTVSATAKGNVFTPA</sequence>
<dbReference type="Pfam" id="PF18313">
    <property type="entry name" value="TLP1_add_C"/>
    <property type="match status" value="1"/>
</dbReference>
<dbReference type="AlphaFoldDB" id="A0A7W8HG67"/>
<dbReference type="EC" id="2.3.1.9" evidence="5"/>
<keyword evidence="6" id="KW-1185">Reference proteome</keyword>
<dbReference type="PANTHER" id="PTHR18919">
    <property type="entry name" value="ACETYL-COA C-ACYLTRANSFERASE"/>
    <property type="match status" value="1"/>
</dbReference>
<protein>
    <submittedName>
        <fullName evidence="5">Acetyl-CoA C-acetyltransferase</fullName>
        <ecNumber evidence="5">2.3.1.9</ecNumber>
    </submittedName>
</protein>
<accession>A0A7W8HG67</accession>
<gene>
    <name evidence="5" type="ORF">HNQ70_001512</name>
</gene>
<keyword evidence="2 5" id="KW-0808">Transferase</keyword>
<dbReference type="Gene3D" id="3.40.47.10">
    <property type="match status" value="1"/>
</dbReference>
<dbReference type="RefSeq" id="WP_183965937.1">
    <property type="nucleotide sequence ID" value="NZ_BAABEW010000001.1"/>
</dbReference>
<evidence type="ECO:0000313" key="6">
    <source>
        <dbReference type="Proteomes" id="UP000532440"/>
    </source>
</evidence>
<comment type="caution">
    <text evidence="5">The sequence shown here is derived from an EMBL/GenBank/DDBJ whole genome shotgun (WGS) entry which is preliminary data.</text>
</comment>